<accession>A0ABW4YQ56</accession>
<comment type="similarity">
    <text evidence="1">Belongs to the HyuE racemase family.</text>
</comment>
<proteinExistence type="inferred from homology"/>
<dbReference type="Proteomes" id="UP001597362">
    <property type="component" value="Unassembled WGS sequence"/>
</dbReference>
<evidence type="ECO:0000313" key="3">
    <source>
        <dbReference type="Proteomes" id="UP001597362"/>
    </source>
</evidence>
<protein>
    <submittedName>
        <fullName evidence="2">Aspartate/glutamate racemase family protein</fullName>
    </submittedName>
</protein>
<dbReference type="Pfam" id="PF01177">
    <property type="entry name" value="Asp_Glu_race"/>
    <property type="match status" value="1"/>
</dbReference>
<sequence length="219" mass="23401">MKTVVAIYTGQGLADPLKAIFQKELPDCKLINIIDDGLIGEVVKAGSVPPIVARRLLQYYEHAEQLGADVILNTCSSVGEIADAARPFIAPPIVKIDEAMAIQAVQSYKNIAVLATLPTTLDPTMRLIQHQADRLQKEVKVIAGLAKGAFDALVSGNAAEHDRILMQTAIDAAADADVIVLAQGSMARMEQTIQEAIGKPVLSSPRLGVMQVKSVLEQL</sequence>
<comment type="caution">
    <text evidence="2">The sequence shown here is derived from an EMBL/GenBank/DDBJ whole genome shotgun (WGS) entry which is preliminary data.</text>
</comment>
<reference evidence="3" key="1">
    <citation type="journal article" date="2019" name="Int. J. Syst. Evol. Microbiol.">
        <title>The Global Catalogue of Microorganisms (GCM) 10K type strain sequencing project: providing services to taxonomists for standard genome sequencing and annotation.</title>
        <authorList>
            <consortium name="The Broad Institute Genomics Platform"/>
            <consortium name="The Broad Institute Genome Sequencing Center for Infectious Disease"/>
            <person name="Wu L."/>
            <person name="Ma J."/>
        </authorList>
    </citation>
    <scope>NUCLEOTIDE SEQUENCE [LARGE SCALE GENOMIC DNA]</scope>
    <source>
        <strain evidence="3">GH52</strain>
    </source>
</reference>
<evidence type="ECO:0000313" key="2">
    <source>
        <dbReference type="EMBL" id="MFD2117825.1"/>
    </source>
</evidence>
<dbReference type="Gene3D" id="3.40.50.12500">
    <property type="match status" value="1"/>
</dbReference>
<gene>
    <name evidence="2" type="ORF">ACFSJH_19005</name>
</gene>
<keyword evidence="3" id="KW-1185">Reference proteome</keyword>
<evidence type="ECO:0000256" key="1">
    <source>
        <dbReference type="ARBA" id="ARBA00038414"/>
    </source>
</evidence>
<name>A0ABW4YQ56_9BACL</name>
<dbReference type="EMBL" id="JBHUHO010000047">
    <property type="protein sequence ID" value="MFD2117825.1"/>
    <property type="molecule type" value="Genomic_DNA"/>
</dbReference>
<organism evidence="2 3">
    <name type="scientific">Paenibacillus yanchengensis</name>
    <dbReference type="NCBI Taxonomy" id="2035833"/>
    <lineage>
        <taxon>Bacteria</taxon>
        <taxon>Bacillati</taxon>
        <taxon>Bacillota</taxon>
        <taxon>Bacilli</taxon>
        <taxon>Bacillales</taxon>
        <taxon>Paenibacillaceae</taxon>
        <taxon>Paenibacillus</taxon>
    </lineage>
</organism>
<dbReference type="RefSeq" id="WP_377775139.1">
    <property type="nucleotide sequence ID" value="NZ_JBHUHO010000047.1"/>
</dbReference>
<dbReference type="InterPro" id="IPR053714">
    <property type="entry name" value="Iso_Racemase_Enz_sf"/>
</dbReference>
<dbReference type="InterPro" id="IPR015942">
    <property type="entry name" value="Asp/Glu/hydantoin_racemase"/>
</dbReference>